<organism evidence="2 3">
    <name type="scientific">Nepenthes gracilis</name>
    <name type="common">Slender pitcher plant</name>
    <dbReference type="NCBI Taxonomy" id="150966"/>
    <lineage>
        <taxon>Eukaryota</taxon>
        <taxon>Viridiplantae</taxon>
        <taxon>Streptophyta</taxon>
        <taxon>Embryophyta</taxon>
        <taxon>Tracheophyta</taxon>
        <taxon>Spermatophyta</taxon>
        <taxon>Magnoliopsida</taxon>
        <taxon>eudicotyledons</taxon>
        <taxon>Gunneridae</taxon>
        <taxon>Pentapetalae</taxon>
        <taxon>Caryophyllales</taxon>
        <taxon>Nepenthaceae</taxon>
        <taxon>Nepenthes</taxon>
    </lineage>
</organism>
<evidence type="ECO:0000313" key="2">
    <source>
        <dbReference type="EMBL" id="GMH22848.1"/>
    </source>
</evidence>
<reference evidence="2" key="1">
    <citation type="submission" date="2023-05" db="EMBL/GenBank/DDBJ databases">
        <title>Nepenthes gracilis genome sequencing.</title>
        <authorList>
            <person name="Fukushima K."/>
        </authorList>
    </citation>
    <scope>NUCLEOTIDE SEQUENCE</scope>
    <source>
        <strain evidence="2">SING2019-196</strain>
    </source>
</reference>
<accession>A0AAD3T3B2</accession>
<evidence type="ECO:0000313" key="3">
    <source>
        <dbReference type="Proteomes" id="UP001279734"/>
    </source>
</evidence>
<comment type="caution">
    <text evidence="2">The sequence shown here is derived from an EMBL/GenBank/DDBJ whole genome shotgun (WGS) entry which is preliminary data.</text>
</comment>
<keyword evidence="3" id="KW-1185">Reference proteome</keyword>
<sequence>MENLLTDARAGECNMASDSVASEEPVTPQRRGRSPKILENLSRSGMDSQPPPLDASLEIGMVVANLDLNPWGGTSELHENVSIDHRGSSSCGEVAASPAEGPASNFLGGEDHDVDVSTFDDVKLKRAMIEARIL</sequence>
<dbReference type="Proteomes" id="UP001279734">
    <property type="component" value="Unassembled WGS sequence"/>
</dbReference>
<proteinExistence type="predicted"/>
<feature type="region of interest" description="Disordered" evidence="1">
    <location>
        <begin position="1"/>
        <end position="55"/>
    </location>
</feature>
<dbReference type="AlphaFoldDB" id="A0AAD3T3B2"/>
<feature type="region of interest" description="Disordered" evidence="1">
    <location>
        <begin position="84"/>
        <end position="109"/>
    </location>
</feature>
<name>A0AAD3T3B2_NEPGR</name>
<protein>
    <submittedName>
        <fullName evidence="2">Uncharacterized protein</fullName>
    </submittedName>
</protein>
<dbReference type="EMBL" id="BSYO01000025">
    <property type="protein sequence ID" value="GMH22848.1"/>
    <property type="molecule type" value="Genomic_DNA"/>
</dbReference>
<evidence type="ECO:0000256" key="1">
    <source>
        <dbReference type="SAM" id="MobiDB-lite"/>
    </source>
</evidence>
<gene>
    <name evidence="2" type="ORF">Nepgr_024691</name>
</gene>